<evidence type="ECO:0000313" key="4">
    <source>
        <dbReference type="Proteomes" id="UP000751190"/>
    </source>
</evidence>
<feature type="region of interest" description="Disordered" evidence="2">
    <location>
        <begin position="1"/>
        <end position="30"/>
    </location>
</feature>
<dbReference type="AlphaFoldDB" id="A0A8J5XC32"/>
<sequence length="416" mass="43778">MAASRPASFDQSRRAPSAGGAPPRAVDPDGLRAEAARVLSRATKRLDKARARAAACTQREAELFVDPAPFDADLMALPNRAELASAEASEAAREAALRQLVEIIAELDTKAPRLPYRTYMCADGAEIRVGRTAPENDRLGCDAEHRDADNCWLHAFGRPGRPGSHVVVRACQLGGAKLPREVEMNVAMLAAKYSKANPGGAVGVRAPSAGGAPPRAVDPDGLRAEAARVLSRATKRLDKARARAAACTQREAELFVDPAPFDADLMALPNRAELASAEASEAAREAALRQLVEIIAELDTKAPRLPYRTYMCADGAEIRVGRTAPKNDRLGCDAEHRDADNCWLHASGRPGRPGSHVVVRACQLGGAELPREVEMNVAMLAAKDSKANTGGAAAQAGADACGGLDGVYRLHAGGGA</sequence>
<dbReference type="Proteomes" id="UP000751190">
    <property type="component" value="Unassembled WGS sequence"/>
</dbReference>
<comment type="caution">
    <text evidence="3">The sequence shown here is derived from an EMBL/GenBank/DDBJ whole genome shotgun (WGS) entry which is preliminary data.</text>
</comment>
<evidence type="ECO:0000256" key="2">
    <source>
        <dbReference type="SAM" id="MobiDB-lite"/>
    </source>
</evidence>
<name>A0A8J5XC32_DIALT</name>
<keyword evidence="4" id="KW-1185">Reference proteome</keyword>
<evidence type="ECO:0008006" key="5">
    <source>
        <dbReference type="Google" id="ProtNLM"/>
    </source>
</evidence>
<feature type="compositionally biased region" description="Low complexity" evidence="2">
    <location>
        <begin position="14"/>
        <end position="24"/>
    </location>
</feature>
<evidence type="ECO:0000313" key="3">
    <source>
        <dbReference type="EMBL" id="KAG8463848.1"/>
    </source>
</evidence>
<accession>A0A8J5XC32</accession>
<keyword evidence="1" id="KW-0175">Coiled coil</keyword>
<protein>
    <recommendedName>
        <fullName evidence="5">NFACT RNA-binding domain-containing protein</fullName>
    </recommendedName>
</protein>
<organism evidence="3 4">
    <name type="scientific">Diacronema lutheri</name>
    <name type="common">Unicellular marine alga</name>
    <name type="synonym">Monochrysis lutheri</name>
    <dbReference type="NCBI Taxonomy" id="2081491"/>
    <lineage>
        <taxon>Eukaryota</taxon>
        <taxon>Haptista</taxon>
        <taxon>Haptophyta</taxon>
        <taxon>Pavlovophyceae</taxon>
        <taxon>Pavlovales</taxon>
        <taxon>Pavlovaceae</taxon>
        <taxon>Diacronema</taxon>
    </lineage>
</organism>
<proteinExistence type="predicted"/>
<feature type="coiled-coil region" evidence="1">
    <location>
        <begin position="223"/>
        <end position="250"/>
    </location>
</feature>
<gene>
    <name evidence="3" type="ORF">KFE25_000016</name>
</gene>
<reference evidence="3" key="1">
    <citation type="submission" date="2021-05" db="EMBL/GenBank/DDBJ databases">
        <title>The genome of the haptophyte Pavlova lutheri (Diacronema luteri, Pavlovales) - a model for lipid biosynthesis in eukaryotic algae.</title>
        <authorList>
            <person name="Hulatt C.J."/>
            <person name="Posewitz M.C."/>
        </authorList>
    </citation>
    <scope>NUCLEOTIDE SEQUENCE</scope>
    <source>
        <strain evidence="3">NIVA-4/92</strain>
    </source>
</reference>
<dbReference type="EMBL" id="JAGTXO010000014">
    <property type="protein sequence ID" value="KAG8463848.1"/>
    <property type="molecule type" value="Genomic_DNA"/>
</dbReference>
<feature type="coiled-coil region" evidence="1">
    <location>
        <begin position="32"/>
        <end position="59"/>
    </location>
</feature>
<evidence type="ECO:0000256" key="1">
    <source>
        <dbReference type="SAM" id="Coils"/>
    </source>
</evidence>